<comment type="subcellular location">
    <subcellularLocation>
        <location evidence="1">Cell membrane</location>
        <topology evidence="1">Multi-pass membrane protein</topology>
    </subcellularLocation>
</comment>
<feature type="transmembrane region" description="Helical" evidence="7">
    <location>
        <begin position="393"/>
        <end position="417"/>
    </location>
</feature>
<name>B2IHI1_BEII9</name>
<evidence type="ECO:0000256" key="4">
    <source>
        <dbReference type="ARBA" id="ARBA00022692"/>
    </source>
</evidence>
<reference evidence="8 9" key="2">
    <citation type="journal article" date="2010" name="J. Bacteriol.">
        <title>Complete genome sequence of Beijerinckia indica subsp. indica.</title>
        <authorList>
            <person name="Tamas I."/>
            <person name="Dedysh S.N."/>
            <person name="Liesack W."/>
            <person name="Stott M.B."/>
            <person name="Alam M."/>
            <person name="Murrell J.C."/>
            <person name="Dunfield P.F."/>
        </authorList>
    </citation>
    <scope>NUCLEOTIDE SEQUENCE [LARGE SCALE GENOMIC DNA]</scope>
    <source>
        <strain evidence="9">ATCC 9039 / DSM 1715 / NCIMB 8712</strain>
    </source>
</reference>
<keyword evidence="5 7" id="KW-1133">Transmembrane helix</keyword>
<dbReference type="OrthoDB" id="9803968at2"/>
<keyword evidence="3" id="KW-1003">Cell membrane</keyword>
<keyword evidence="9" id="KW-1185">Reference proteome</keyword>
<dbReference type="STRING" id="395963.Bind_0852"/>
<dbReference type="HOGENOM" id="CLU_029603_1_0_5"/>
<evidence type="ECO:0000256" key="2">
    <source>
        <dbReference type="ARBA" id="ARBA00022448"/>
    </source>
</evidence>
<dbReference type="PANTHER" id="PTHR43266">
    <property type="entry name" value="MACROLIDE-EFFLUX PROTEIN"/>
    <property type="match status" value="1"/>
</dbReference>
<evidence type="ECO:0000256" key="6">
    <source>
        <dbReference type="ARBA" id="ARBA00023136"/>
    </source>
</evidence>
<sequence length="442" mass="46316">MIFGLLRQRRFAPLFWCQFFSAFNDNFVRNMLAMLVLFRLGAAEAGPLVTLAVAIFILPSLVLSGLGGELADAHDKATVTKYLKVAELGVQAMAAIGFWYGSLPLLFAALFGLGTIAALFGPIKYGILPDLLSLEELTAGNALIEAATFLAILLGLTFGGFAAAHGRDPETIALQLLAIATACFVTSLFIPSTGAADPHLTIHRNPFVSTRALLVVLRASPKLWLGGLAISWFWVNAAVAVSLVPTIIRHKLGGGLDVETAITALFALGIGLGSIFAALLAHGRPPLRFVAPAAFGMAIFLIDLGFATLSLPATEETINLVDFLGQGLGLRLAFDVIALALSGGLFVVPLFAMIQANAEKALRARAIGGVNVVTALMIIGATLSASLLQSPLIGLSASLVLILFGVATLGVGGVMAARLRRRRAEQASLENSDGPIESRPIL</sequence>
<evidence type="ECO:0000313" key="8">
    <source>
        <dbReference type="EMBL" id="ACB94502.1"/>
    </source>
</evidence>
<dbReference type="InterPro" id="IPR036259">
    <property type="entry name" value="MFS_trans_sf"/>
</dbReference>
<proteinExistence type="predicted"/>
<dbReference type="Gene3D" id="1.20.1250.20">
    <property type="entry name" value="MFS general substrate transporter like domains"/>
    <property type="match status" value="1"/>
</dbReference>
<dbReference type="CDD" id="cd06173">
    <property type="entry name" value="MFS_MefA_like"/>
    <property type="match status" value="1"/>
</dbReference>
<feature type="transmembrane region" description="Helical" evidence="7">
    <location>
        <begin position="172"/>
        <end position="190"/>
    </location>
</feature>
<dbReference type="GO" id="GO:0005886">
    <property type="term" value="C:plasma membrane"/>
    <property type="evidence" value="ECO:0007669"/>
    <property type="project" value="UniProtKB-SubCell"/>
</dbReference>
<keyword evidence="6 7" id="KW-0472">Membrane</keyword>
<dbReference type="Proteomes" id="UP000001695">
    <property type="component" value="Chromosome"/>
</dbReference>
<feature type="transmembrane region" description="Helical" evidence="7">
    <location>
        <begin position="260"/>
        <end position="281"/>
    </location>
</feature>
<dbReference type="InterPro" id="IPR011701">
    <property type="entry name" value="MFS"/>
</dbReference>
<dbReference type="EMBL" id="CP001016">
    <property type="protein sequence ID" value="ACB94502.1"/>
    <property type="molecule type" value="Genomic_DNA"/>
</dbReference>
<dbReference type="AlphaFoldDB" id="B2IHI1"/>
<gene>
    <name evidence="8" type="ordered locus">Bind_0852</name>
</gene>
<dbReference type="SUPFAM" id="SSF103473">
    <property type="entry name" value="MFS general substrate transporter"/>
    <property type="match status" value="1"/>
</dbReference>
<evidence type="ECO:0000256" key="1">
    <source>
        <dbReference type="ARBA" id="ARBA00004651"/>
    </source>
</evidence>
<accession>B2IHI1</accession>
<dbReference type="eggNOG" id="COG2814">
    <property type="taxonomic scope" value="Bacteria"/>
</dbReference>
<evidence type="ECO:0000313" key="9">
    <source>
        <dbReference type="Proteomes" id="UP000001695"/>
    </source>
</evidence>
<feature type="transmembrane region" description="Helical" evidence="7">
    <location>
        <begin position="98"/>
        <end position="121"/>
    </location>
</feature>
<dbReference type="KEGG" id="bid:Bind_0852"/>
<keyword evidence="2" id="KW-0813">Transport</keyword>
<keyword evidence="4 7" id="KW-0812">Transmembrane</keyword>
<dbReference type="Pfam" id="PF07690">
    <property type="entry name" value="MFS_1"/>
    <property type="match status" value="1"/>
</dbReference>
<evidence type="ECO:0000256" key="7">
    <source>
        <dbReference type="SAM" id="Phobius"/>
    </source>
</evidence>
<feature type="transmembrane region" description="Helical" evidence="7">
    <location>
        <begin position="142"/>
        <end position="166"/>
    </location>
</feature>
<feature type="transmembrane region" description="Helical" evidence="7">
    <location>
        <begin position="293"/>
        <end position="312"/>
    </location>
</feature>
<evidence type="ECO:0000256" key="5">
    <source>
        <dbReference type="ARBA" id="ARBA00022989"/>
    </source>
</evidence>
<evidence type="ECO:0000256" key="3">
    <source>
        <dbReference type="ARBA" id="ARBA00022475"/>
    </source>
</evidence>
<feature type="transmembrane region" description="Helical" evidence="7">
    <location>
        <begin position="223"/>
        <end position="248"/>
    </location>
</feature>
<dbReference type="GO" id="GO:0022857">
    <property type="term" value="F:transmembrane transporter activity"/>
    <property type="evidence" value="ECO:0007669"/>
    <property type="project" value="InterPro"/>
</dbReference>
<reference evidence="9" key="1">
    <citation type="submission" date="2008-03" db="EMBL/GenBank/DDBJ databases">
        <title>Complete sequence of chromosome of Beijerinckia indica subsp. indica ATCC 9039.</title>
        <authorList>
            <consortium name="US DOE Joint Genome Institute"/>
            <person name="Copeland A."/>
            <person name="Lucas S."/>
            <person name="Lapidus A."/>
            <person name="Glavina del Rio T."/>
            <person name="Dalin E."/>
            <person name="Tice H."/>
            <person name="Bruce D."/>
            <person name="Goodwin L."/>
            <person name="Pitluck S."/>
            <person name="LaButti K."/>
            <person name="Schmutz J."/>
            <person name="Larimer F."/>
            <person name="Land M."/>
            <person name="Hauser L."/>
            <person name="Kyrpides N."/>
            <person name="Mikhailova N."/>
            <person name="Dunfield P.F."/>
            <person name="Dedysh S.N."/>
            <person name="Liesack W."/>
            <person name="Saw J.H."/>
            <person name="Alam M."/>
            <person name="Chen Y."/>
            <person name="Murrell J.C."/>
            <person name="Richardson P."/>
        </authorList>
    </citation>
    <scope>NUCLEOTIDE SEQUENCE [LARGE SCALE GENOMIC DNA]</scope>
    <source>
        <strain evidence="9">ATCC 9039 / DSM 1715 / NCIMB 8712</strain>
    </source>
</reference>
<organism evidence="8 9">
    <name type="scientific">Beijerinckia indica subsp. indica (strain ATCC 9039 / DSM 1715 / NCIMB 8712)</name>
    <dbReference type="NCBI Taxonomy" id="395963"/>
    <lineage>
        <taxon>Bacteria</taxon>
        <taxon>Pseudomonadati</taxon>
        <taxon>Pseudomonadota</taxon>
        <taxon>Alphaproteobacteria</taxon>
        <taxon>Hyphomicrobiales</taxon>
        <taxon>Beijerinckiaceae</taxon>
        <taxon>Beijerinckia</taxon>
    </lineage>
</organism>
<dbReference type="RefSeq" id="WP_012383859.1">
    <property type="nucleotide sequence ID" value="NC_010581.1"/>
</dbReference>
<feature type="transmembrane region" description="Helical" evidence="7">
    <location>
        <begin position="332"/>
        <end position="354"/>
    </location>
</feature>
<dbReference type="PANTHER" id="PTHR43266:SF2">
    <property type="entry name" value="MAJOR FACILITATOR SUPERFAMILY (MFS) PROFILE DOMAIN-CONTAINING PROTEIN"/>
    <property type="match status" value="1"/>
</dbReference>
<feature type="transmembrane region" description="Helical" evidence="7">
    <location>
        <begin position="36"/>
        <end position="58"/>
    </location>
</feature>
<feature type="transmembrane region" description="Helical" evidence="7">
    <location>
        <begin position="366"/>
        <end position="387"/>
    </location>
</feature>
<protein>
    <submittedName>
        <fullName evidence="8">Major facilitator superfamily MFS_1</fullName>
    </submittedName>
</protein>